<feature type="region of interest" description="Disordered" evidence="1">
    <location>
        <begin position="242"/>
        <end position="278"/>
    </location>
</feature>
<gene>
    <name evidence="3" type="ORF">M427DRAFT_51922</name>
</gene>
<dbReference type="STRING" id="1344416.A0A139AW67"/>
<dbReference type="InterPro" id="IPR001357">
    <property type="entry name" value="BRCT_dom"/>
</dbReference>
<dbReference type="InterPro" id="IPR036420">
    <property type="entry name" value="BRCT_dom_sf"/>
</dbReference>
<dbReference type="GO" id="GO:0017125">
    <property type="term" value="F:deoxycytidyl transferase activity"/>
    <property type="evidence" value="ECO:0007669"/>
    <property type="project" value="TreeGrafter"/>
</dbReference>
<dbReference type="PANTHER" id="PTHR45990:SF1">
    <property type="entry name" value="DNA REPAIR PROTEIN REV1"/>
    <property type="match status" value="1"/>
</dbReference>
<sequence>MNTLDSFVSITKRPNRSHNAPAKTSSTSARPSAQPYIPSAKFGAPLPRAFGFGAKTYENIANGRQEAHRTPRYADPPGKKSGDAAGGGAMRTDKSSERKEESRKYMEERKKKLAEQGAALVTTDAPQRPQSLTGVVVHLLGYLGPSNTNLALRKLIVEHGGTCNSQTSSSTTHIVGTSLCSSKLHRILRASATPGARYIHVVRPEWIHECVSKGRRVDEEPFLVEGIKAPRKRLTTIDTFFGSKRKSNGSDGAKDGLDAEGDLENVPPNSPQNTGPKV</sequence>
<feature type="domain" description="BRCT" evidence="2">
    <location>
        <begin position="127"/>
        <end position="224"/>
    </location>
</feature>
<organism evidence="3 4">
    <name type="scientific">Gonapodya prolifera (strain JEL478)</name>
    <name type="common">Monoblepharis prolifera</name>
    <dbReference type="NCBI Taxonomy" id="1344416"/>
    <lineage>
        <taxon>Eukaryota</taxon>
        <taxon>Fungi</taxon>
        <taxon>Fungi incertae sedis</taxon>
        <taxon>Chytridiomycota</taxon>
        <taxon>Chytridiomycota incertae sedis</taxon>
        <taxon>Monoblepharidomycetes</taxon>
        <taxon>Monoblepharidales</taxon>
        <taxon>Gonapodyaceae</taxon>
        <taxon>Gonapodya</taxon>
    </lineage>
</organism>
<evidence type="ECO:0000313" key="3">
    <source>
        <dbReference type="EMBL" id="KXS20970.1"/>
    </source>
</evidence>
<feature type="compositionally biased region" description="Polar residues" evidence="1">
    <location>
        <begin position="22"/>
        <end position="31"/>
    </location>
</feature>
<protein>
    <recommendedName>
        <fullName evidence="2">BRCT domain-containing protein</fullName>
    </recommendedName>
</protein>
<keyword evidence="4" id="KW-1185">Reference proteome</keyword>
<dbReference type="GO" id="GO:0070987">
    <property type="term" value="P:error-free translesion synthesis"/>
    <property type="evidence" value="ECO:0007669"/>
    <property type="project" value="TreeGrafter"/>
</dbReference>
<dbReference type="OrthoDB" id="427711at2759"/>
<dbReference type="PANTHER" id="PTHR45990">
    <property type="entry name" value="DNA REPAIR PROTEIN REV1"/>
    <property type="match status" value="1"/>
</dbReference>
<dbReference type="Pfam" id="PF00533">
    <property type="entry name" value="BRCT"/>
    <property type="match status" value="1"/>
</dbReference>
<name>A0A139AW67_GONPJ</name>
<accession>A0A139AW67</accession>
<dbReference type="Proteomes" id="UP000070544">
    <property type="component" value="Unassembled WGS sequence"/>
</dbReference>
<dbReference type="GO" id="GO:0005634">
    <property type="term" value="C:nucleus"/>
    <property type="evidence" value="ECO:0007669"/>
    <property type="project" value="TreeGrafter"/>
</dbReference>
<dbReference type="CDD" id="cd17719">
    <property type="entry name" value="BRCT_Rev1"/>
    <property type="match status" value="1"/>
</dbReference>
<evidence type="ECO:0000256" key="1">
    <source>
        <dbReference type="SAM" id="MobiDB-lite"/>
    </source>
</evidence>
<dbReference type="AlphaFoldDB" id="A0A139AW67"/>
<dbReference type="SUPFAM" id="SSF52113">
    <property type="entry name" value="BRCT domain"/>
    <property type="match status" value="1"/>
</dbReference>
<evidence type="ECO:0000259" key="2">
    <source>
        <dbReference type="PROSITE" id="PS50172"/>
    </source>
</evidence>
<evidence type="ECO:0000313" key="4">
    <source>
        <dbReference type="Proteomes" id="UP000070544"/>
    </source>
</evidence>
<proteinExistence type="predicted"/>
<feature type="region of interest" description="Disordered" evidence="1">
    <location>
        <begin position="61"/>
        <end position="111"/>
    </location>
</feature>
<dbReference type="PROSITE" id="PS50172">
    <property type="entry name" value="BRCT"/>
    <property type="match status" value="1"/>
</dbReference>
<dbReference type="Gene3D" id="3.40.50.10190">
    <property type="entry name" value="BRCT domain"/>
    <property type="match status" value="1"/>
</dbReference>
<feature type="compositionally biased region" description="Basic and acidic residues" evidence="1">
    <location>
        <begin position="91"/>
        <end position="111"/>
    </location>
</feature>
<dbReference type="GO" id="GO:0042276">
    <property type="term" value="P:error-prone translesion synthesis"/>
    <property type="evidence" value="ECO:0007669"/>
    <property type="project" value="TreeGrafter"/>
</dbReference>
<dbReference type="EMBL" id="KQ965734">
    <property type="protein sequence ID" value="KXS20970.1"/>
    <property type="molecule type" value="Genomic_DNA"/>
</dbReference>
<dbReference type="GO" id="GO:0003887">
    <property type="term" value="F:DNA-directed DNA polymerase activity"/>
    <property type="evidence" value="ECO:0007669"/>
    <property type="project" value="TreeGrafter"/>
</dbReference>
<reference evidence="3 4" key="1">
    <citation type="journal article" date="2015" name="Genome Biol. Evol.">
        <title>Phylogenomic analyses indicate that early fungi evolved digesting cell walls of algal ancestors of land plants.</title>
        <authorList>
            <person name="Chang Y."/>
            <person name="Wang S."/>
            <person name="Sekimoto S."/>
            <person name="Aerts A.L."/>
            <person name="Choi C."/>
            <person name="Clum A."/>
            <person name="LaButti K.M."/>
            <person name="Lindquist E.A."/>
            <person name="Yee Ngan C."/>
            <person name="Ohm R.A."/>
            <person name="Salamov A.A."/>
            <person name="Grigoriev I.V."/>
            <person name="Spatafora J.W."/>
            <person name="Berbee M.L."/>
        </authorList>
    </citation>
    <scope>NUCLEOTIDE SEQUENCE [LARGE SCALE GENOMIC DNA]</scope>
    <source>
        <strain evidence="3 4">JEL478</strain>
    </source>
</reference>
<feature type="region of interest" description="Disordered" evidence="1">
    <location>
        <begin position="1"/>
        <end position="44"/>
    </location>
</feature>